<dbReference type="Gene3D" id="3.40.50.410">
    <property type="entry name" value="von Willebrand factor, type A domain"/>
    <property type="match status" value="1"/>
</dbReference>
<dbReference type="KEGG" id="ctm:Cabther_A2273"/>
<feature type="domain" description="VWFA" evidence="1">
    <location>
        <begin position="99"/>
        <end position="276"/>
    </location>
</feature>
<evidence type="ECO:0000259" key="1">
    <source>
        <dbReference type="PROSITE" id="PS50234"/>
    </source>
</evidence>
<dbReference type="NCBIfam" id="TIGR03436">
    <property type="entry name" value="acidobact_VWFA"/>
    <property type="match status" value="1"/>
</dbReference>
<sequence>MTGTKFWLVVGVTLLVLLQGTSLGLDGQERTPKRPPKANPSATQDEVFTIDTSLVVLDVAVFDQDNRFVGDLRKENFRVYDEQVEQQIEYFSRDEAPVSLGFVVDTSGSMRPRRTKVIEAVKFLARAAKPGDEFFLVDFKNRAELAEEFTPRPADIEDAVDNIVWGGGTALLDAIQLSAEYADKEGKNRRKAIVVFSDGDERDSYYDRKQMLKLLQEYQVQVYIVGFPDEDDDGGLFGRSTRKRSVQLIQDIAKETGGRAFFPKTLDELPEIVRTINADLRTQYSIGFVPSQGLQGGGFRRVTVRAEDGKRKLVVRTRSGYTPRKGD</sequence>
<dbReference type="InterPro" id="IPR002035">
    <property type="entry name" value="VWF_A"/>
</dbReference>
<dbReference type="InterPro" id="IPR017802">
    <property type="entry name" value="VWFA-rel_acidobac-type"/>
</dbReference>
<dbReference type="HOGENOM" id="CLU_049429_1_0_0"/>
<dbReference type="EMBL" id="CP002514">
    <property type="protein sequence ID" value="AEP13008.1"/>
    <property type="molecule type" value="Genomic_DNA"/>
</dbReference>
<dbReference type="SUPFAM" id="SSF53300">
    <property type="entry name" value="vWA-like"/>
    <property type="match status" value="1"/>
</dbReference>
<organism evidence="2 3">
    <name type="scientific">Chloracidobacterium thermophilum (strain B)</name>
    <dbReference type="NCBI Taxonomy" id="981222"/>
    <lineage>
        <taxon>Bacteria</taxon>
        <taxon>Pseudomonadati</taxon>
        <taxon>Acidobacteriota</taxon>
        <taxon>Terriglobia</taxon>
        <taxon>Terriglobales</taxon>
        <taxon>Acidobacteriaceae</taxon>
        <taxon>Chloracidobacterium</taxon>
    </lineage>
</organism>
<dbReference type="Pfam" id="PF13519">
    <property type="entry name" value="VWA_2"/>
    <property type="match status" value="1"/>
</dbReference>
<dbReference type="AlphaFoldDB" id="G2LF80"/>
<dbReference type="InterPro" id="IPR036465">
    <property type="entry name" value="vWFA_dom_sf"/>
</dbReference>
<evidence type="ECO:0000313" key="3">
    <source>
        <dbReference type="Proteomes" id="UP000006791"/>
    </source>
</evidence>
<accession>G2LF80</accession>
<dbReference type="SMART" id="SM00327">
    <property type="entry name" value="VWA"/>
    <property type="match status" value="1"/>
</dbReference>
<reference evidence="2 3" key="1">
    <citation type="journal article" date="2012" name="Environ. Microbiol.">
        <title>Complete genome of Candidatus Chloracidobacterium thermophilum, a chlorophyll-based photoheterotroph belonging to the phylum Acidobacteria.</title>
        <authorList>
            <person name="Garcia Costas A.M."/>
            <person name="Liu Z."/>
            <person name="Tomsho L.P."/>
            <person name="Schuster S.C."/>
            <person name="Ward D.M."/>
            <person name="Bryant D.A."/>
        </authorList>
    </citation>
    <scope>NUCLEOTIDE SEQUENCE [LARGE SCALE GENOMIC DNA]</scope>
    <source>
        <strain evidence="2 3">B</strain>
    </source>
</reference>
<dbReference type="Proteomes" id="UP000006791">
    <property type="component" value="Chromosome 1"/>
</dbReference>
<dbReference type="CDD" id="cd00198">
    <property type="entry name" value="vWFA"/>
    <property type="match status" value="1"/>
</dbReference>
<dbReference type="RefSeq" id="WP_014100745.1">
    <property type="nucleotide sequence ID" value="NC_016024.1"/>
</dbReference>
<dbReference type="STRING" id="981222.Cabther_A2273"/>
<gene>
    <name evidence="2" type="ordered locus">Cabther_A2273</name>
</gene>
<name>G2LF80_CHLTF</name>
<proteinExistence type="predicted"/>
<keyword evidence="3" id="KW-1185">Reference proteome</keyword>
<evidence type="ECO:0000313" key="2">
    <source>
        <dbReference type="EMBL" id="AEP13008.1"/>
    </source>
</evidence>
<protein>
    <submittedName>
        <fullName evidence="2">Mg-chelatase subunit ChlD</fullName>
    </submittedName>
</protein>
<dbReference type="PROSITE" id="PS50234">
    <property type="entry name" value="VWFA"/>
    <property type="match status" value="1"/>
</dbReference>